<dbReference type="EMBL" id="NIVC01000094">
    <property type="protein sequence ID" value="PAA91183.1"/>
    <property type="molecule type" value="Genomic_DNA"/>
</dbReference>
<keyword evidence="1" id="KW-1133">Transmembrane helix</keyword>
<dbReference type="Proteomes" id="UP000215902">
    <property type="component" value="Unassembled WGS sequence"/>
</dbReference>
<accession>A0A267GYS3</accession>
<dbReference type="AlphaFoldDB" id="A0A267GYS3"/>
<feature type="transmembrane region" description="Helical" evidence="1">
    <location>
        <begin position="145"/>
        <end position="165"/>
    </location>
</feature>
<comment type="caution">
    <text evidence="2">The sequence shown here is derived from an EMBL/GenBank/DDBJ whole genome shotgun (WGS) entry which is preliminary data.</text>
</comment>
<evidence type="ECO:0000256" key="1">
    <source>
        <dbReference type="SAM" id="Phobius"/>
    </source>
</evidence>
<proteinExistence type="predicted"/>
<evidence type="ECO:0000313" key="2">
    <source>
        <dbReference type="EMBL" id="PAA91183.1"/>
    </source>
</evidence>
<feature type="non-terminal residue" evidence="2">
    <location>
        <position position="1"/>
    </location>
</feature>
<keyword evidence="1" id="KW-0472">Membrane</keyword>
<organism evidence="2 3">
    <name type="scientific">Macrostomum lignano</name>
    <dbReference type="NCBI Taxonomy" id="282301"/>
    <lineage>
        <taxon>Eukaryota</taxon>
        <taxon>Metazoa</taxon>
        <taxon>Spiralia</taxon>
        <taxon>Lophotrochozoa</taxon>
        <taxon>Platyhelminthes</taxon>
        <taxon>Rhabditophora</taxon>
        <taxon>Macrostomorpha</taxon>
        <taxon>Macrostomida</taxon>
        <taxon>Macrostomidae</taxon>
        <taxon>Macrostomum</taxon>
    </lineage>
</organism>
<gene>
    <name evidence="2" type="ORF">BOX15_Mlig022032g1</name>
</gene>
<evidence type="ECO:0000313" key="3">
    <source>
        <dbReference type="Proteomes" id="UP000215902"/>
    </source>
</evidence>
<keyword evidence="3" id="KW-1185">Reference proteome</keyword>
<name>A0A267GYS3_9PLAT</name>
<keyword evidence="1" id="KW-0812">Transmembrane</keyword>
<sequence length="253" mass="26725">LSVSNWESKQMSTLRTVQLVADAGSLLLTAPAALAGVLCSCRTGGLGVGRHSPLDGCRVVPIAGTTAAAASGAAATVEVTITAFEVALLMAFCGLQATRLIVARRLNGSPSVSLLLNMLATALLLTATSVLAANKPAHSLYSGPFALLLPALLSKLASLTVGIVARCRLAVRTATLSKIPMPLCQRSSQWTRRRWAWRSSCCTPDQDSLVYSFRDDGMEWRMGSRQGSCTNLEFSSLPTERGGPRQLQGIAEH</sequence>
<reference evidence="2 3" key="1">
    <citation type="submission" date="2017-06" db="EMBL/GenBank/DDBJ databases">
        <title>A platform for efficient transgenesis in Macrostomum lignano, a flatworm model organism for stem cell research.</title>
        <authorList>
            <person name="Berezikov E."/>
        </authorList>
    </citation>
    <scope>NUCLEOTIDE SEQUENCE [LARGE SCALE GENOMIC DNA]</scope>
    <source>
        <strain evidence="2">DV1</strain>
        <tissue evidence="2">Whole organism</tissue>
    </source>
</reference>
<feature type="transmembrane region" description="Helical" evidence="1">
    <location>
        <begin position="114"/>
        <end position="133"/>
    </location>
</feature>
<protein>
    <submittedName>
        <fullName evidence="2">Uncharacterized protein</fullName>
    </submittedName>
</protein>